<keyword evidence="5" id="KW-0460">Magnesium</keyword>
<dbReference type="CDD" id="cd00867">
    <property type="entry name" value="Trans_IPPS"/>
    <property type="match status" value="1"/>
</dbReference>
<keyword evidence="10" id="KW-1185">Reference proteome</keyword>
<evidence type="ECO:0000313" key="9">
    <source>
        <dbReference type="EMBL" id="CAH0366903.1"/>
    </source>
</evidence>
<dbReference type="InterPro" id="IPR008949">
    <property type="entry name" value="Isoprenoid_synthase_dom_sf"/>
</dbReference>
<evidence type="ECO:0000256" key="5">
    <source>
        <dbReference type="ARBA" id="ARBA00022842"/>
    </source>
</evidence>
<dbReference type="Gene3D" id="1.10.600.10">
    <property type="entry name" value="Farnesyl Diphosphate Synthase"/>
    <property type="match status" value="1"/>
</dbReference>
<keyword evidence="3 7" id="KW-0808">Transferase</keyword>
<comment type="caution">
    <text evidence="9">The sequence shown here is derived from an EMBL/GenBank/DDBJ whole genome shotgun (WGS) entry which is preliminary data.</text>
</comment>
<evidence type="ECO:0000256" key="6">
    <source>
        <dbReference type="ARBA" id="ARBA00023229"/>
    </source>
</evidence>
<evidence type="ECO:0000256" key="1">
    <source>
        <dbReference type="ARBA" id="ARBA00001946"/>
    </source>
</evidence>
<dbReference type="GO" id="GO:1990234">
    <property type="term" value="C:transferase complex"/>
    <property type="evidence" value="ECO:0007669"/>
    <property type="project" value="TreeGrafter"/>
</dbReference>
<dbReference type="PANTHER" id="PTHR12001">
    <property type="entry name" value="GERANYLGERANYL PYROPHOSPHATE SYNTHASE"/>
    <property type="match status" value="1"/>
</dbReference>
<dbReference type="OrthoDB" id="204035at2759"/>
<dbReference type="Proteomes" id="UP000789595">
    <property type="component" value="Unassembled WGS sequence"/>
</dbReference>
<dbReference type="EMBL" id="CAKKNE010000001">
    <property type="protein sequence ID" value="CAH0366903.1"/>
    <property type="molecule type" value="Genomic_DNA"/>
</dbReference>
<accession>A0A8J2SC30</accession>
<dbReference type="InterPro" id="IPR000092">
    <property type="entry name" value="Polyprenyl_synt"/>
</dbReference>
<dbReference type="GO" id="GO:0008299">
    <property type="term" value="P:isoprenoid biosynthetic process"/>
    <property type="evidence" value="ECO:0007669"/>
    <property type="project" value="UniProtKB-KW"/>
</dbReference>
<sequence length="405" mass="43550">MRGVLIMLAVARTAVRALRGPVTCAARPRPRFAAAVAEVQAEANPFSIVRDDLKLMKLRIKALVENTLDEPGRGGGARSSGRSHPLLQEAAREFFERRERAFRPAVVLLVARAVESTEKGKPVSARQCLLAEIVEMMCTATIVHDSVLEDDEESMLGNVAHRTYSQNAGNKVSVLAGDFLLARCSVALSQLGDLTVVELMATALESIVQGGVLKAQARQAGVAPSLDDYEGRVRLKTASLIADACRSAAILAGEAHDSEVANAVYDYATALGLSYQVMFDTIRYHQILELAHVAESDVAISERILQEFISSPPVILSEIADVNAATTSRASLKKLSGDVEAASGLNHAVALSKEHAERAKNALGLLPESREKQALLMMADFVSQEDQVGLQREKYVQSRADAAPV</sequence>
<evidence type="ECO:0000256" key="3">
    <source>
        <dbReference type="ARBA" id="ARBA00022679"/>
    </source>
</evidence>
<evidence type="ECO:0000256" key="7">
    <source>
        <dbReference type="RuleBase" id="RU004466"/>
    </source>
</evidence>
<evidence type="ECO:0000256" key="8">
    <source>
        <dbReference type="SAM" id="SignalP"/>
    </source>
</evidence>
<dbReference type="Pfam" id="PF00348">
    <property type="entry name" value="polyprenyl_synt"/>
    <property type="match status" value="1"/>
</dbReference>
<keyword evidence="8" id="KW-0732">Signal</keyword>
<evidence type="ECO:0000256" key="4">
    <source>
        <dbReference type="ARBA" id="ARBA00022723"/>
    </source>
</evidence>
<keyword evidence="6" id="KW-0414">Isoprene biosynthesis</keyword>
<comment type="cofactor">
    <cofactor evidence="1">
        <name>Mg(2+)</name>
        <dbReference type="ChEBI" id="CHEBI:18420"/>
    </cofactor>
</comment>
<comment type="similarity">
    <text evidence="2 7">Belongs to the FPP/GGPP synthase family.</text>
</comment>
<keyword evidence="4" id="KW-0479">Metal-binding</keyword>
<name>A0A8J2SC30_9STRA</name>
<proteinExistence type="inferred from homology"/>
<dbReference type="GO" id="GO:0004659">
    <property type="term" value="F:prenyltransferase activity"/>
    <property type="evidence" value="ECO:0007669"/>
    <property type="project" value="InterPro"/>
</dbReference>
<reference evidence="9" key="1">
    <citation type="submission" date="2021-11" db="EMBL/GenBank/DDBJ databases">
        <authorList>
            <consortium name="Genoscope - CEA"/>
            <person name="William W."/>
        </authorList>
    </citation>
    <scope>NUCLEOTIDE SEQUENCE</scope>
</reference>
<organism evidence="9 10">
    <name type="scientific">Pelagomonas calceolata</name>
    <dbReference type="NCBI Taxonomy" id="35677"/>
    <lineage>
        <taxon>Eukaryota</taxon>
        <taxon>Sar</taxon>
        <taxon>Stramenopiles</taxon>
        <taxon>Ochrophyta</taxon>
        <taxon>Pelagophyceae</taxon>
        <taxon>Pelagomonadales</taxon>
        <taxon>Pelagomonadaceae</taxon>
        <taxon>Pelagomonas</taxon>
    </lineage>
</organism>
<dbReference type="PANTHER" id="PTHR12001:SF69">
    <property type="entry name" value="ALL TRANS-POLYPRENYL-DIPHOSPHATE SYNTHASE PDSS1"/>
    <property type="match status" value="1"/>
</dbReference>
<gene>
    <name evidence="9" type="ORF">PECAL_1P34170</name>
</gene>
<dbReference type="GO" id="GO:0006744">
    <property type="term" value="P:ubiquinone biosynthetic process"/>
    <property type="evidence" value="ECO:0007669"/>
    <property type="project" value="TreeGrafter"/>
</dbReference>
<feature type="chain" id="PRO_5035205704" evidence="8">
    <location>
        <begin position="18"/>
        <end position="405"/>
    </location>
</feature>
<feature type="signal peptide" evidence="8">
    <location>
        <begin position="1"/>
        <end position="17"/>
    </location>
</feature>
<evidence type="ECO:0000313" key="10">
    <source>
        <dbReference type="Proteomes" id="UP000789595"/>
    </source>
</evidence>
<dbReference type="GO" id="GO:0046872">
    <property type="term" value="F:metal ion binding"/>
    <property type="evidence" value="ECO:0007669"/>
    <property type="project" value="UniProtKB-KW"/>
</dbReference>
<protein>
    <submittedName>
        <fullName evidence="9">Uncharacterized protein</fullName>
    </submittedName>
</protein>
<dbReference type="AlphaFoldDB" id="A0A8J2SC30"/>
<evidence type="ECO:0000256" key="2">
    <source>
        <dbReference type="ARBA" id="ARBA00006706"/>
    </source>
</evidence>
<dbReference type="SUPFAM" id="SSF48576">
    <property type="entry name" value="Terpenoid synthases"/>
    <property type="match status" value="1"/>
</dbReference>